<dbReference type="Proteomes" id="UP000789396">
    <property type="component" value="Unassembled WGS sequence"/>
</dbReference>
<feature type="non-terminal residue" evidence="1">
    <location>
        <position position="1"/>
    </location>
</feature>
<name>A0A9N9FDR5_9GLOM</name>
<keyword evidence="2" id="KW-1185">Reference proteome</keyword>
<organism evidence="1 2">
    <name type="scientific">Racocetra fulgida</name>
    <dbReference type="NCBI Taxonomy" id="60492"/>
    <lineage>
        <taxon>Eukaryota</taxon>
        <taxon>Fungi</taxon>
        <taxon>Fungi incertae sedis</taxon>
        <taxon>Mucoromycota</taxon>
        <taxon>Glomeromycotina</taxon>
        <taxon>Glomeromycetes</taxon>
        <taxon>Diversisporales</taxon>
        <taxon>Gigasporaceae</taxon>
        <taxon>Racocetra</taxon>
    </lineage>
</organism>
<accession>A0A9N9FDR5</accession>
<comment type="caution">
    <text evidence="1">The sequence shown here is derived from an EMBL/GenBank/DDBJ whole genome shotgun (WGS) entry which is preliminary data.</text>
</comment>
<dbReference type="AlphaFoldDB" id="A0A9N9FDR5"/>
<reference evidence="1" key="1">
    <citation type="submission" date="2021-06" db="EMBL/GenBank/DDBJ databases">
        <authorList>
            <person name="Kallberg Y."/>
            <person name="Tangrot J."/>
            <person name="Rosling A."/>
        </authorList>
    </citation>
    <scope>NUCLEOTIDE SEQUENCE</scope>
    <source>
        <strain evidence="1">IN212</strain>
    </source>
</reference>
<evidence type="ECO:0000313" key="1">
    <source>
        <dbReference type="EMBL" id="CAG8526939.1"/>
    </source>
</evidence>
<evidence type="ECO:0000313" key="2">
    <source>
        <dbReference type="Proteomes" id="UP000789396"/>
    </source>
</evidence>
<sequence length="68" mass="7923">LDTKTQHLCIITLIIEDENLSNFEDLDSFSKSDLQVNNTINMNKNIDNEDDLSLSELDEFNFEEQVQE</sequence>
<proteinExistence type="predicted"/>
<protein>
    <submittedName>
        <fullName evidence="1">14021_t:CDS:1</fullName>
    </submittedName>
</protein>
<dbReference type="EMBL" id="CAJVPZ010003223">
    <property type="protein sequence ID" value="CAG8526939.1"/>
    <property type="molecule type" value="Genomic_DNA"/>
</dbReference>
<gene>
    <name evidence="1" type="ORF">RFULGI_LOCUS3613</name>
</gene>